<keyword evidence="5 6" id="KW-0472">Membrane</keyword>
<accession>A0AAW5AF02</accession>
<protein>
    <submittedName>
        <fullName evidence="8">DMT family transporter</fullName>
    </submittedName>
</protein>
<evidence type="ECO:0000256" key="4">
    <source>
        <dbReference type="ARBA" id="ARBA00022989"/>
    </source>
</evidence>
<comment type="similarity">
    <text evidence="2">Belongs to the EamA transporter family.</text>
</comment>
<dbReference type="InterPro" id="IPR037185">
    <property type="entry name" value="EmrE-like"/>
</dbReference>
<comment type="caution">
    <text evidence="8">The sequence shown here is derived from an EMBL/GenBank/DDBJ whole genome shotgun (WGS) entry which is preliminary data.</text>
</comment>
<dbReference type="InterPro" id="IPR050638">
    <property type="entry name" value="AA-Vitamin_Transporters"/>
</dbReference>
<dbReference type="GO" id="GO:0016020">
    <property type="term" value="C:membrane"/>
    <property type="evidence" value="ECO:0007669"/>
    <property type="project" value="UniProtKB-SubCell"/>
</dbReference>
<feature type="transmembrane region" description="Helical" evidence="6">
    <location>
        <begin position="188"/>
        <end position="210"/>
    </location>
</feature>
<feature type="transmembrane region" description="Helical" evidence="6">
    <location>
        <begin position="70"/>
        <end position="93"/>
    </location>
</feature>
<dbReference type="PANTHER" id="PTHR32322:SF2">
    <property type="entry name" value="EAMA DOMAIN-CONTAINING PROTEIN"/>
    <property type="match status" value="1"/>
</dbReference>
<evidence type="ECO:0000313" key="8">
    <source>
        <dbReference type="EMBL" id="MCF7530281.1"/>
    </source>
</evidence>
<comment type="subcellular location">
    <subcellularLocation>
        <location evidence="1">Membrane</location>
        <topology evidence="1">Multi-pass membrane protein</topology>
    </subcellularLocation>
</comment>
<feature type="transmembrane region" description="Helical" evidence="6">
    <location>
        <begin position="222"/>
        <end position="239"/>
    </location>
</feature>
<name>A0AAW5AF02_9NEIS</name>
<dbReference type="Proteomes" id="UP001201397">
    <property type="component" value="Unassembled WGS sequence"/>
</dbReference>
<feature type="domain" description="EamA" evidence="7">
    <location>
        <begin position="4"/>
        <end position="142"/>
    </location>
</feature>
<feature type="domain" description="EamA" evidence="7">
    <location>
        <begin position="155"/>
        <end position="292"/>
    </location>
</feature>
<reference evidence="8" key="1">
    <citation type="submission" date="2022-01" db="EMBL/GenBank/DDBJ databases">
        <title>Neisseria sp. ZJ104.</title>
        <authorList>
            <person name="Yang C."/>
        </authorList>
    </citation>
    <scope>NUCLEOTIDE SEQUENCE</scope>
    <source>
        <strain evidence="8">ZJ104</strain>
    </source>
</reference>
<keyword evidence="3 6" id="KW-0812">Transmembrane</keyword>
<dbReference type="PANTHER" id="PTHR32322">
    <property type="entry name" value="INNER MEMBRANE TRANSPORTER"/>
    <property type="match status" value="1"/>
</dbReference>
<keyword evidence="4 6" id="KW-1133">Transmembrane helix</keyword>
<feature type="transmembrane region" description="Helical" evidence="6">
    <location>
        <begin position="128"/>
        <end position="146"/>
    </location>
</feature>
<evidence type="ECO:0000256" key="5">
    <source>
        <dbReference type="ARBA" id="ARBA00023136"/>
    </source>
</evidence>
<feature type="transmembrane region" description="Helical" evidence="6">
    <location>
        <begin position="152"/>
        <end position="176"/>
    </location>
</feature>
<evidence type="ECO:0000259" key="7">
    <source>
        <dbReference type="Pfam" id="PF00892"/>
    </source>
</evidence>
<dbReference type="InterPro" id="IPR000620">
    <property type="entry name" value="EamA_dom"/>
</dbReference>
<evidence type="ECO:0000256" key="1">
    <source>
        <dbReference type="ARBA" id="ARBA00004141"/>
    </source>
</evidence>
<evidence type="ECO:0000256" key="6">
    <source>
        <dbReference type="SAM" id="Phobius"/>
    </source>
</evidence>
<evidence type="ECO:0000256" key="2">
    <source>
        <dbReference type="ARBA" id="ARBA00007362"/>
    </source>
</evidence>
<dbReference type="RefSeq" id="WP_237093159.1">
    <property type="nucleotide sequence ID" value="NZ_JAKKDL010000012.1"/>
</dbReference>
<feature type="transmembrane region" description="Helical" evidence="6">
    <location>
        <begin position="35"/>
        <end position="58"/>
    </location>
</feature>
<dbReference type="AlphaFoldDB" id="A0AAW5AF02"/>
<evidence type="ECO:0000256" key="3">
    <source>
        <dbReference type="ARBA" id="ARBA00022692"/>
    </source>
</evidence>
<gene>
    <name evidence="8" type="ORF">L4H06_08595</name>
</gene>
<feature type="transmembrane region" description="Helical" evidence="6">
    <location>
        <begin position="251"/>
        <end position="269"/>
    </location>
</feature>
<dbReference type="SUPFAM" id="SSF103481">
    <property type="entry name" value="Multidrug resistance efflux transporter EmrE"/>
    <property type="match status" value="1"/>
</dbReference>
<evidence type="ECO:0000313" key="9">
    <source>
        <dbReference type="Proteomes" id="UP001201397"/>
    </source>
</evidence>
<feature type="transmembrane region" description="Helical" evidence="6">
    <location>
        <begin position="99"/>
        <end position="121"/>
    </location>
</feature>
<dbReference type="Gene3D" id="1.10.3730.20">
    <property type="match status" value="1"/>
</dbReference>
<dbReference type="Pfam" id="PF00892">
    <property type="entry name" value="EamA"/>
    <property type="match status" value="2"/>
</dbReference>
<dbReference type="EMBL" id="JAKKDL010000012">
    <property type="protein sequence ID" value="MCF7530281.1"/>
    <property type="molecule type" value="Genomic_DNA"/>
</dbReference>
<sequence length="296" mass="33641">MFVGYLFALVSGLLWGIATFLYSSLNNSFFLSHPFFILIIIFSIDFLAFLFSGAYIAFNANKIPFNKRNFIGIILSCFSGILSSISMIFYLLAIQRMDAVYVAPISSMYPIVGAILSYFLLEEKLNHYAKFGFLFTVLCVIGLGFSPSSADFSWLGFLFSLFTVIGWGSEITISGYAMKYLDFYSVYFFRQLSSSLLYFITILFVLELNYDDVNNFMSNNGVFVLGIIFSSIISYFLYYRSVYYINPIKAMLLNTTYGIWVVLLSWLYANSEFSIVNILLSIGIIIGCTLVLKETK</sequence>
<feature type="transmembrane region" description="Helical" evidence="6">
    <location>
        <begin position="5"/>
        <end position="23"/>
    </location>
</feature>
<proteinExistence type="inferred from homology"/>
<feature type="transmembrane region" description="Helical" evidence="6">
    <location>
        <begin position="275"/>
        <end position="292"/>
    </location>
</feature>
<organism evidence="8 9">
    <name type="scientific">Neisseria lisongii</name>
    <dbReference type="NCBI Taxonomy" id="2912188"/>
    <lineage>
        <taxon>Bacteria</taxon>
        <taxon>Pseudomonadati</taxon>
        <taxon>Pseudomonadota</taxon>
        <taxon>Betaproteobacteria</taxon>
        <taxon>Neisseriales</taxon>
        <taxon>Neisseriaceae</taxon>
        <taxon>Neisseria</taxon>
    </lineage>
</organism>